<evidence type="ECO:0000256" key="2">
    <source>
        <dbReference type="ARBA" id="ARBA00005417"/>
    </source>
</evidence>
<accession>A0A7X0X4R4</accession>
<keyword evidence="3" id="KW-0813">Transport</keyword>
<proteinExistence type="inferred from homology"/>
<keyword evidence="6 10" id="KW-0067">ATP-binding</keyword>
<dbReference type="InterPro" id="IPR050095">
    <property type="entry name" value="ECF_ABC_transporter_ATP-bd"/>
</dbReference>
<dbReference type="GO" id="GO:0043190">
    <property type="term" value="C:ATP-binding cassette (ABC) transporter complex"/>
    <property type="evidence" value="ECO:0007669"/>
    <property type="project" value="TreeGrafter"/>
</dbReference>
<dbReference type="FunFam" id="3.40.50.300:FF:000224">
    <property type="entry name" value="Energy-coupling factor transporter ATP-binding protein EcfA"/>
    <property type="match status" value="1"/>
</dbReference>
<sequence length="269" mass="30246">MSYLQLDQVSFSYPGGFSAVENVSMSFEKGEAVAIVGQNGAGKTTTVKLMNGLLRPTSGKIVVDGWDTKDYTTAKISRKVGYVFQNPDDQIFHSDVLSEIQFGPKNLKLSEKQVQENVNKAVELTGLKPYLEEHPYNLPFSIRKFITIAAVIAMNPDVIILDEPTAGQDYPSMLRLGKIISELQKENKIIITITHDMEFVVSNFERVIVMANKQKLLDSSRRKVFWDFDILEKANLKQPYISRVAKQLGIGNQILDINEMIEAIKTNRA</sequence>
<keyword evidence="8" id="KW-0472">Membrane</keyword>
<dbReference type="PANTHER" id="PTHR43553">
    <property type="entry name" value="HEAVY METAL TRANSPORTER"/>
    <property type="match status" value="1"/>
</dbReference>
<reference evidence="12 13" key="1">
    <citation type="submission" date="2020-03" db="EMBL/GenBank/DDBJ databases">
        <title>Soil Listeria distribution.</title>
        <authorList>
            <person name="Liao J."/>
            <person name="Wiedmann M."/>
        </authorList>
    </citation>
    <scope>NUCLEOTIDE SEQUENCE [LARGE SCALE GENOMIC DNA]</scope>
    <source>
        <strain evidence="11 13">FSL L7-1515</strain>
        <strain evidence="10 12">FSL L7-1554</strain>
    </source>
</reference>
<evidence type="ECO:0000256" key="8">
    <source>
        <dbReference type="ARBA" id="ARBA00023136"/>
    </source>
</evidence>
<evidence type="ECO:0000256" key="7">
    <source>
        <dbReference type="ARBA" id="ARBA00022967"/>
    </source>
</evidence>
<keyword evidence="13" id="KW-1185">Reference proteome</keyword>
<keyword evidence="4" id="KW-1003">Cell membrane</keyword>
<comment type="subcellular location">
    <subcellularLocation>
        <location evidence="1">Cell membrane</location>
        <topology evidence="1">Peripheral membrane protein</topology>
    </subcellularLocation>
</comment>
<evidence type="ECO:0000313" key="10">
    <source>
        <dbReference type="EMBL" id="MBC1487514.1"/>
    </source>
</evidence>
<dbReference type="Gene3D" id="3.40.50.300">
    <property type="entry name" value="P-loop containing nucleotide triphosphate hydrolases"/>
    <property type="match status" value="1"/>
</dbReference>
<evidence type="ECO:0000256" key="5">
    <source>
        <dbReference type="ARBA" id="ARBA00022741"/>
    </source>
</evidence>
<dbReference type="Proteomes" id="UP000561617">
    <property type="component" value="Unassembled WGS sequence"/>
</dbReference>
<dbReference type="SMART" id="SM00382">
    <property type="entry name" value="AAA"/>
    <property type="match status" value="1"/>
</dbReference>
<dbReference type="Pfam" id="PF00005">
    <property type="entry name" value="ABC_tran"/>
    <property type="match status" value="1"/>
</dbReference>
<name>A0A7X0X4R4_9LIST</name>
<evidence type="ECO:0000313" key="11">
    <source>
        <dbReference type="EMBL" id="MBC1509658.1"/>
    </source>
</evidence>
<dbReference type="InterPro" id="IPR015856">
    <property type="entry name" value="ABC_transpr_CbiO/EcfA_su"/>
</dbReference>
<gene>
    <name evidence="10" type="ORF">HCJ38_00530</name>
    <name evidence="11" type="ORF">HCJ59_07095</name>
</gene>
<dbReference type="AlphaFoldDB" id="A0A7X0X4R4"/>
<dbReference type="InterPro" id="IPR003439">
    <property type="entry name" value="ABC_transporter-like_ATP-bd"/>
</dbReference>
<evidence type="ECO:0000256" key="6">
    <source>
        <dbReference type="ARBA" id="ARBA00022840"/>
    </source>
</evidence>
<evidence type="ECO:0000313" key="12">
    <source>
        <dbReference type="Proteomes" id="UP000561617"/>
    </source>
</evidence>
<dbReference type="PROSITE" id="PS50893">
    <property type="entry name" value="ABC_TRANSPORTER_2"/>
    <property type="match status" value="1"/>
</dbReference>
<dbReference type="Proteomes" id="UP000587800">
    <property type="component" value="Unassembled WGS sequence"/>
</dbReference>
<dbReference type="EMBL" id="JAASTW010000001">
    <property type="protein sequence ID" value="MBC1487514.1"/>
    <property type="molecule type" value="Genomic_DNA"/>
</dbReference>
<dbReference type="CDD" id="cd03225">
    <property type="entry name" value="ABC_cobalt_CbiO_domain1"/>
    <property type="match status" value="1"/>
</dbReference>
<protein>
    <submittedName>
        <fullName evidence="10">ABC transporter ATP-binding protein</fullName>
    </submittedName>
</protein>
<dbReference type="RefSeq" id="WP_185380411.1">
    <property type="nucleotide sequence ID" value="NZ_JAASTW010000001.1"/>
</dbReference>
<keyword evidence="7" id="KW-1278">Translocase</keyword>
<dbReference type="EMBL" id="JAASUB010000007">
    <property type="protein sequence ID" value="MBC1509658.1"/>
    <property type="molecule type" value="Genomic_DNA"/>
</dbReference>
<organism evidence="10 12">
    <name type="scientific">Listeria immobilis</name>
    <dbReference type="NCBI Taxonomy" id="2713502"/>
    <lineage>
        <taxon>Bacteria</taxon>
        <taxon>Bacillati</taxon>
        <taxon>Bacillota</taxon>
        <taxon>Bacilli</taxon>
        <taxon>Bacillales</taxon>
        <taxon>Listeriaceae</taxon>
        <taxon>Listeria</taxon>
    </lineage>
</organism>
<dbReference type="GO" id="GO:0015087">
    <property type="term" value="F:cobalt ion transmembrane transporter activity"/>
    <property type="evidence" value="ECO:0007669"/>
    <property type="project" value="UniProtKB-ARBA"/>
</dbReference>
<evidence type="ECO:0000259" key="9">
    <source>
        <dbReference type="PROSITE" id="PS50893"/>
    </source>
</evidence>
<dbReference type="GO" id="GO:0005524">
    <property type="term" value="F:ATP binding"/>
    <property type="evidence" value="ECO:0007669"/>
    <property type="project" value="UniProtKB-KW"/>
</dbReference>
<dbReference type="GO" id="GO:0042626">
    <property type="term" value="F:ATPase-coupled transmembrane transporter activity"/>
    <property type="evidence" value="ECO:0007669"/>
    <property type="project" value="TreeGrafter"/>
</dbReference>
<keyword evidence="5" id="KW-0547">Nucleotide-binding</keyword>
<comment type="similarity">
    <text evidence="2">Belongs to the ABC transporter superfamily.</text>
</comment>
<comment type="caution">
    <text evidence="10">The sequence shown here is derived from an EMBL/GenBank/DDBJ whole genome shotgun (WGS) entry which is preliminary data.</text>
</comment>
<dbReference type="SUPFAM" id="SSF52540">
    <property type="entry name" value="P-loop containing nucleoside triphosphate hydrolases"/>
    <property type="match status" value="1"/>
</dbReference>
<dbReference type="InterPro" id="IPR027417">
    <property type="entry name" value="P-loop_NTPase"/>
</dbReference>
<evidence type="ECO:0000256" key="1">
    <source>
        <dbReference type="ARBA" id="ARBA00004202"/>
    </source>
</evidence>
<feature type="domain" description="ABC transporter" evidence="9">
    <location>
        <begin position="4"/>
        <end position="237"/>
    </location>
</feature>
<dbReference type="PANTHER" id="PTHR43553:SF24">
    <property type="entry name" value="ENERGY-COUPLING FACTOR TRANSPORTER ATP-BINDING PROTEIN ECFA1"/>
    <property type="match status" value="1"/>
</dbReference>
<evidence type="ECO:0000256" key="3">
    <source>
        <dbReference type="ARBA" id="ARBA00022448"/>
    </source>
</evidence>
<evidence type="ECO:0000313" key="13">
    <source>
        <dbReference type="Proteomes" id="UP000587800"/>
    </source>
</evidence>
<dbReference type="GO" id="GO:0016887">
    <property type="term" value="F:ATP hydrolysis activity"/>
    <property type="evidence" value="ECO:0007669"/>
    <property type="project" value="InterPro"/>
</dbReference>
<evidence type="ECO:0000256" key="4">
    <source>
        <dbReference type="ARBA" id="ARBA00022475"/>
    </source>
</evidence>
<dbReference type="InterPro" id="IPR003593">
    <property type="entry name" value="AAA+_ATPase"/>
</dbReference>